<keyword evidence="5 8" id="KW-0812">Transmembrane</keyword>
<reference evidence="9 10" key="1">
    <citation type="submission" date="2019-06" db="EMBL/GenBank/DDBJ databases">
        <title>Sequencing the genomes of 1000 actinobacteria strains.</title>
        <authorList>
            <person name="Klenk H.-P."/>
        </authorList>
    </citation>
    <scope>NUCLEOTIDE SEQUENCE [LARGE SCALE GENOMIC DNA]</scope>
    <source>
        <strain evidence="9 10">DSM 18031</strain>
    </source>
</reference>
<feature type="transmembrane region" description="Helical" evidence="8">
    <location>
        <begin position="251"/>
        <end position="273"/>
    </location>
</feature>
<evidence type="ECO:0000256" key="6">
    <source>
        <dbReference type="ARBA" id="ARBA00022989"/>
    </source>
</evidence>
<name>A0A543HZ70_9MICO</name>
<proteinExistence type="inferred from homology"/>
<comment type="subcellular location">
    <subcellularLocation>
        <location evidence="1">Cell membrane</location>
        <topology evidence="1">Multi-pass membrane protein</topology>
    </subcellularLocation>
</comment>
<feature type="transmembrane region" description="Helical" evidence="8">
    <location>
        <begin position="76"/>
        <end position="93"/>
    </location>
</feature>
<keyword evidence="4" id="KW-1003">Cell membrane</keyword>
<dbReference type="PANTHER" id="PTHR30472:SF1">
    <property type="entry name" value="FE(3+) DICITRATE TRANSPORT SYSTEM PERMEASE PROTEIN FECC-RELATED"/>
    <property type="match status" value="1"/>
</dbReference>
<dbReference type="SUPFAM" id="SSF81345">
    <property type="entry name" value="ABC transporter involved in vitamin B12 uptake, BtuC"/>
    <property type="match status" value="1"/>
</dbReference>
<evidence type="ECO:0000256" key="8">
    <source>
        <dbReference type="SAM" id="Phobius"/>
    </source>
</evidence>
<comment type="similarity">
    <text evidence="2">Belongs to the binding-protein-dependent transport system permease family. FecCD subfamily.</text>
</comment>
<dbReference type="Gene3D" id="1.10.3470.10">
    <property type="entry name" value="ABC transporter involved in vitamin B12 uptake, BtuC"/>
    <property type="match status" value="1"/>
</dbReference>
<keyword evidence="7 8" id="KW-0472">Membrane</keyword>
<evidence type="ECO:0000256" key="4">
    <source>
        <dbReference type="ARBA" id="ARBA00022475"/>
    </source>
</evidence>
<dbReference type="Pfam" id="PF01032">
    <property type="entry name" value="FecCD"/>
    <property type="match status" value="1"/>
</dbReference>
<evidence type="ECO:0000256" key="3">
    <source>
        <dbReference type="ARBA" id="ARBA00022448"/>
    </source>
</evidence>
<dbReference type="GO" id="GO:0033214">
    <property type="term" value="P:siderophore-iron import into cell"/>
    <property type="evidence" value="ECO:0007669"/>
    <property type="project" value="TreeGrafter"/>
</dbReference>
<accession>A0A543HZ70</accession>
<dbReference type="InterPro" id="IPR000522">
    <property type="entry name" value="ABC_transptr_permease_BtuC"/>
</dbReference>
<dbReference type="EMBL" id="VFPN01000002">
    <property type="protein sequence ID" value="TQM63619.1"/>
    <property type="molecule type" value="Genomic_DNA"/>
</dbReference>
<keyword evidence="6 8" id="KW-1133">Transmembrane helix</keyword>
<feature type="transmembrane region" description="Helical" evidence="8">
    <location>
        <begin position="209"/>
        <end position="230"/>
    </location>
</feature>
<dbReference type="GO" id="GO:0022857">
    <property type="term" value="F:transmembrane transporter activity"/>
    <property type="evidence" value="ECO:0007669"/>
    <property type="project" value="InterPro"/>
</dbReference>
<evidence type="ECO:0000256" key="5">
    <source>
        <dbReference type="ARBA" id="ARBA00022692"/>
    </source>
</evidence>
<evidence type="ECO:0000313" key="10">
    <source>
        <dbReference type="Proteomes" id="UP000318331"/>
    </source>
</evidence>
<feature type="transmembrane region" description="Helical" evidence="8">
    <location>
        <begin position="323"/>
        <end position="340"/>
    </location>
</feature>
<dbReference type="CDD" id="cd06550">
    <property type="entry name" value="TM_ABC_iron-siderophores_like"/>
    <property type="match status" value="1"/>
</dbReference>
<dbReference type="PANTHER" id="PTHR30472">
    <property type="entry name" value="FERRIC ENTEROBACTIN TRANSPORT SYSTEM PERMEASE PROTEIN"/>
    <property type="match status" value="1"/>
</dbReference>
<evidence type="ECO:0000256" key="1">
    <source>
        <dbReference type="ARBA" id="ARBA00004651"/>
    </source>
</evidence>
<dbReference type="Proteomes" id="UP000318331">
    <property type="component" value="Unassembled WGS sequence"/>
</dbReference>
<dbReference type="InterPro" id="IPR037294">
    <property type="entry name" value="ABC_BtuC-like"/>
</dbReference>
<sequence length="347" mass="35586">MSTTAPATAATATRHRPAPRWLWLIAAYAALAVAVLLSLALGARDIPFGTVLDALLHPHPTTTDHTVVLDLRLPRTLIGVLAGAALAVAGTLMQGLTRNPLADPGLLGINAGASLCVLIAISVFGITQPAGFVWFAFTGAALAAVVVYAVGSLGRGGATPLTLALAGAALTAGLTSLIMLVLLTDLGTFDSYRFWSVGSLSGRDLTTAATLLPFILAGILLALTTGRMLNTLSLGDDIARGLGQNVTLTRVLVATAVVLLCGSATALAGPIVFVGLVVPHIIRPLSGPDHRWLIAYSLPLGPVLLLAADILGRVIARPGEIEAGLVVAFLGAPVMIALLQRRRLTSL</sequence>
<feature type="transmembrane region" description="Helical" evidence="8">
    <location>
        <begin position="21"/>
        <end position="43"/>
    </location>
</feature>
<feature type="transmembrane region" description="Helical" evidence="8">
    <location>
        <begin position="105"/>
        <end position="126"/>
    </location>
</feature>
<evidence type="ECO:0000256" key="7">
    <source>
        <dbReference type="ARBA" id="ARBA00023136"/>
    </source>
</evidence>
<evidence type="ECO:0000313" key="9">
    <source>
        <dbReference type="EMBL" id="TQM63619.1"/>
    </source>
</evidence>
<dbReference type="FunFam" id="1.10.3470.10:FF:000001">
    <property type="entry name" value="Vitamin B12 ABC transporter permease BtuC"/>
    <property type="match status" value="1"/>
</dbReference>
<dbReference type="AlphaFoldDB" id="A0A543HZ70"/>
<dbReference type="GO" id="GO:0005886">
    <property type="term" value="C:plasma membrane"/>
    <property type="evidence" value="ECO:0007669"/>
    <property type="project" value="UniProtKB-SubCell"/>
</dbReference>
<feature type="transmembrane region" description="Helical" evidence="8">
    <location>
        <begin position="163"/>
        <end position="189"/>
    </location>
</feature>
<keyword evidence="10" id="KW-1185">Reference proteome</keyword>
<feature type="transmembrane region" description="Helical" evidence="8">
    <location>
        <begin position="132"/>
        <end position="151"/>
    </location>
</feature>
<organism evidence="9 10">
    <name type="scientific">Klugiella xanthotipulae</name>
    <dbReference type="NCBI Taxonomy" id="244735"/>
    <lineage>
        <taxon>Bacteria</taxon>
        <taxon>Bacillati</taxon>
        <taxon>Actinomycetota</taxon>
        <taxon>Actinomycetes</taxon>
        <taxon>Micrococcales</taxon>
        <taxon>Microbacteriaceae</taxon>
        <taxon>Klugiella</taxon>
    </lineage>
</organism>
<keyword evidence="3" id="KW-0813">Transport</keyword>
<gene>
    <name evidence="9" type="ORF">FB466_1889</name>
</gene>
<comment type="caution">
    <text evidence="9">The sequence shown here is derived from an EMBL/GenBank/DDBJ whole genome shotgun (WGS) entry which is preliminary data.</text>
</comment>
<dbReference type="RefSeq" id="WP_141917786.1">
    <property type="nucleotide sequence ID" value="NZ_BAAAYS010000028.1"/>
</dbReference>
<evidence type="ECO:0000256" key="2">
    <source>
        <dbReference type="ARBA" id="ARBA00007935"/>
    </source>
</evidence>
<dbReference type="OrthoDB" id="9782305at2"/>
<feature type="transmembrane region" description="Helical" evidence="8">
    <location>
        <begin position="293"/>
        <end position="311"/>
    </location>
</feature>
<protein>
    <submittedName>
        <fullName evidence="9">Iron complex transport system permease protein</fullName>
    </submittedName>
</protein>